<feature type="signal peptide" evidence="1">
    <location>
        <begin position="1"/>
        <end position="19"/>
    </location>
</feature>
<evidence type="ECO:0000313" key="3">
    <source>
        <dbReference type="Proteomes" id="UP000683925"/>
    </source>
</evidence>
<evidence type="ECO:0000256" key="1">
    <source>
        <dbReference type="SAM" id="SignalP"/>
    </source>
</evidence>
<comment type="caution">
    <text evidence="2">The sequence shown here is derived from an EMBL/GenBank/DDBJ whole genome shotgun (WGS) entry which is preliminary data.</text>
</comment>
<feature type="chain" id="PRO_5035864383" description="Secreted protein" evidence="1">
    <location>
        <begin position="20"/>
        <end position="88"/>
    </location>
</feature>
<dbReference type="AlphaFoldDB" id="A0A8S1SP71"/>
<organism evidence="2 3">
    <name type="scientific">Paramecium octaurelia</name>
    <dbReference type="NCBI Taxonomy" id="43137"/>
    <lineage>
        <taxon>Eukaryota</taxon>
        <taxon>Sar</taxon>
        <taxon>Alveolata</taxon>
        <taxon>Ciliophora</taxon>
        <taxon>Intramacronucleata</taxon>
        <taxon>Oligohymenophorea</taxon>
        <taxon>Peniculida</taxon>
        <taxon>Parameciidae</taxon>
        <taxon>Paramecium</taxon>
    </lineage>
</organism>
<evidence type="ECO:0000313" key="2">
    <source>
        <dbReference type="EMBL" id="CAD8141206.1"/>
    </source>
</evidence>
<keyword evidence="3" id="KW-1185">Reference proteome</keyword>
<dbReference type="Proteomes" id="UP000683925">
    <property type="component" value="Unassembled WGS sequence"/>
</dbReference>
<name>A0A8S1SP71_PAROT</name>
<proteinExistence type="predicted"/>
<reference evidence="2" key="1">
    <citation type="submission" date="2021-01" db="EMBL/GenBank/DDBJ databases">
        <authorList>
            <consortium name="Genoscope - CEA"/>
            <person name="William W."/>
        </authorList>
    </citation>
    <scope>NUCLEOTIDE SEQUENCE</scope>
</reference>
<protein>
    <recommendedName>
        <fullName evidence="4">Secreted protein</fullName>
    </recommendedName>
</protein>
<keyword evidence="1" id="KW-0732">Signal</keyword>
<dbReference type="EMBL" id="CAJJDP010000011">
    <property type="protein sequence ID" value="CAD8141206.1"/>
    <property type="molecule type" value="Genomic_DNA"/>
</dbReference>
<gene>
    <name evidence="2" type="ORF">POCTA_138.1.T0120305</name>
</gene>
<sequence length="88" mass="10128">MQSIFKLHFFSFVIIQCLSQFDQKVKFEKKLNSHVFKGTISKISEFHPHCLSLCFLHLDSAIDRALLMNGHGEQQFSLLLAFSKPRSG</sequence>
<accession>A0A8S1SP71</accession>
<evidence type="ECO:0008006" key="4">
    <source>
        <dbReference type="Google" id="ProtNLM"/>
    </source>
</evidence>